<feature type="transmembrane region" description="Helical" evidence="6">
    <location>
        <begin position="401"/>
        <end position="424"/>
    </location>
</feature>
<dbReference type="GO" id="GO:0005886">
    <property type="term" value="C:plasma membrane"/>
    <property type="evidence" value="ECO:0007669"/>
    <property type="project" value="UniProtKB-SubCell"/>
</dbReference>
<feature type="transmembrane region" description="Helical" evidence="6">
    <location>
        <begin position="514"/>
        <end position="535"/>
    </location>
</feature>
<feature type="transmembrane region" description="Helical" evidence="6">
    <location>
        <begin position="542"/>
        <end position="566"/>
    </location>
</feature>
<reference evidence="8 9" key="1">
    <citation type="submission" date="2020-08" db="EMBL/GenBank/DDBJ databases">
        <title>Sequencing the genomes of 1000 actinobacteria strains.</title>
        <authorList>
            <person name="Klenk H.-P."/>
        </authorList>
    </citation>
    <scope>NUCLEOTIDE SEQUENCE [LARGE SCALE GENOMIC DNA]</scope>
    <source>
        <strain evidence="8 9">DSM 45823</strain>
    </source>
</reference>
<feature type="transmembrane region" description="Helical" evidence="6">
    <location>
        <begin position="586"/>
        <end position="606"/>
    </location>
</feature>
<feature type="transmembrane region" description="Helical" evidence="6">
    <location>
        <begin position="63"/>
        <end position="83"/>
    </location>
</feature>
<organism evidence="8 9">
    <name type="scientific">Thermomonospora cellulosilytica</name>
    <dbReference type="NCBI Taxonomy" id="1411118"/>
    <lineage>
        <taxon>Bacteria</taxon>
        <taxon>Bacillati</taxon>
        <taxon>Actinomycetota</taxon>
        <taxon>Actinomycetes</taxon>
        <taxon>Streptosporangiales</taxon>
        <taxon>Thermomonosporaceae</taxon>
        <taxon>Thermomonospora</taxon>
    </lineage>
</organism>
<evidence type="ECO:0000256" key="6">
    <source>
        <dbReference type="SAM" id="Phobius"/>
    </source>
</evidence>
<feature type="transmembrane region" description="Helical" evidence="6">
    <location>
        <begin position="239"/>
        <end position="260"/>
    </location>
</feature>
<evidence type="ECO:0000313" key="9">
    <source>
        <dbReference type="Proteomes" id="UP000539313"/>
    </source>
</evidence>
<dbReference type="PANTHER" id="PTHR34820:SF4">
    <property type="entry name" value="INNER MEMBRANE PROTEIN YEBZ"/>
    <property type="match status" value="1"/>
</dbReference>
<feature type="transmembrane region" description="Helical" evidence="6">
    <location>
        <begin position="483"/>
        <end position="502"/>
    </location>
</feature>
<dbReference type="InterPro" id="IPR032694">
    <property type="entry name" value="CopC/D"/>
</dbReference>
<dbReference type="InterPro" id="IPR008457">
    <property type="entry name" value="Cu-R_CopD_dom"/>
</dbReference>
<evidence type="ECO:0000313" key="8">
    <source>
        <dbReference type="EMBL" id="MBA9007587.1"/>
    </source>
</evidence>
<evidence type="ECO:0000256" key="4">
    <source>
        <dbReference type="ARBA" id="ARBA00022989"/>
    </source>
</evidence>
<evidence type="ECO:0000256" key="3">
    <source>
        <dbReference type="ARBA" id="ARBA00022692"/>
    </source>
</evidence>
<dbReference type="EMBL" id="JACJII010000001">
    <property type="protein sequence ID" value="MBA9007587.1"/>
    <property type="molecule type" value="Genomic_DNA"/>
</dbReference>
<proteinExistence type="predicted"/>
<name>A0A7W3N4W8_9ACTN</name>
<accession>A0A7W3N4W8</accession>
<keyword evidence="4 6" id="KW-1133">Transmembrane helix</keyword>
<keyword evidence="3 6" id="KW-0812">Transmembrane</keyword>
<sequence>MSQGKAPATVPRSRGPSRPWALWVAAAFCTLAVALRVGGAAATVPWLEGSGGLTRGGLPVAELAGNAAAAITVGLLAAAALLLPDPDGALPAAARRCLSAAGACAAGWAAATLVTAVLSASYLLARPVWQVSDAELLGYLAELPPGRALVAVTVLAGSVAVLAWRARTANGAGVALLVALAGLLPPVVTGHAASSDDHPLMVVALGVHVAAASVWVGGLVALVALPSVRDLLPVAVPRYSALAAVCFAAVAASGLVTAWVQLGRAGAVTGTGYGLLVAAKTVVLGALGLMGWRHRRAGIPALADRPGVFLRLAVAEVAVMAAAMALATGLSRTAPPAEDTGPTSPAGILLGFEPPGPVGAMSLAFDGLLDPLFLILVAAGAVLYAAGVRRVGRGWPVRRTAAWYGGLAIVLAVTCGGVATYSMVLLSVHVVQHLALTLAASVLLVAGAPVELALRALRAGPAPVGRTPRDVVLAVLGGRVARAAAHPVGALAAVVLTLYGFYASPWFEASLRGHVLHSLSMAAFLAAGMLFARAVAAGARWLVPALAAFHLVFGYAFRSASGVLAADWYDALALTWGAGPERDQRTAGLLLWAIGVPATAVILLLARRARVGGARQPAGRVATHDDGGGTALARAAQEAQRAPGRAG</sequence>
<dbReference type="Proteomes" id="UP000539313">
    <property type="component" value="Unassembled WGS sequence"/>
</dbReference>
<dbReference type="RefSeq" id="WP_182708109.1">
    <property type="nucleotide sequence ID" value="NZ_JACJII010000001.1"/>
</dbReference>
<feature type="transmembrane region" description="Helical" evidence="6">
    <location>
        <begin position="430"/>
        <end position="450"/>
    </location>
</feature>
<dbReference type="InterPro" id="IPR019108">
    <property type="entry name" value="Caa3_assmbl_CtaG-rel"/>
</dbReference>
<feature type="transmembrane region" description="Helical" evidence="6">
    <location>
        <begin position="308"/>
        <end position="330"/>
    </location>
</feature>
<comment type="subcellular location">
    <subcellularLocation>
        <location evidence="1">Cell membrane</location>
        <topology evidence="1">Multi-pass membrane protein</topology>
    </subcellularLocation>
</comment>
<feature type="transmembrane region" description="Helical" evidence="6">
    <location>
        <begin position="103"/>
        <end position="125"/>
    </location>
</feature>
<feature type="transmembrane region" description="Helical" evidence="6">
    <location>
        <begin position="20"/>
        <end position="43"/>
    </location>
</feature>
<evidence type="ECO:0000259" key="7">
    <source>
        <dbReference type="Pfam" id="PF05425"/>
    </source>
</evidence>
<protein>
    <submittedName>
        <fullName evidence="8">Putative copper resistance protein D</fullName>
    </submittedName>
</protein>
<feature type="transmembrane region" description="Helical" evidence="6">
    <location>
        <begin position="371"/>
        <end position="389"/>
    </location>
</feature>
<evidence type="ECO:0000256" key="2">
    <source>
        <dbReference type="ARBA" id="ARBA00022475"/>
    </source>
</evidence>
<evidence type="ECO:0000256" key="1">
    <source>
        <dbReference type="ARBA" id="ARBA00004651"/>
    </source>
</evidence>
<feature type="transmembrane region" description="Helical" evidence="6">
    <location>
        <begin position="145"/>
        <end position="164"/>
    </location>
</feature>
<feature type="domain" description="Copper resistance protein D" evidence="7">
    <location>
        <begin position="235"/>
        <end position="329"/>
    </location>
</feature>
<dbReference type="Pfam" id="PF05425">
    <property type="entry name" value="CopD"/>
    <property type="match status" value="1"/>
</dbReference>
<gene>
    <name evidence="8" type="ORF">HNR21_006469</name>
</gene>
<feature type="transmembrane region" description="Helical" evidence="6">
    <location>
        <begin position="171"/>
        <end position="188"/>
    </location>
</feature>
<feature type="transmembrane region" description="Helical" evidence="6">
    <location>
        <begin position="200"/>
        <end position="227"/>
    </location>
</feature>
<feature type="transmembrane region" description="Helical" evidence="6">
    <location>
        <begin position="272"/>
        <end position="292"/>
    </location>
</feature>
<keyword evidence="2" id="KW-1003">Cell membrane</keyword>
<dbReference type="Pfam" id="PF09678">
    <property type="entry name" value="Caa3_CtaG"/>
    <property type="match status" value="1"/>
</dbReference>
<comment type="caution">
    <text evidence="8">The sequence shown here is derived from an EMBL/GenBank/DDBJ whole genome shotgun (WGS) entry which is preliminary data.</text>
</comment>
<dbReference type="GO" id="GO:0006825">
    <property type="term" value="P:copper ion transport"/>
    <property type="evidence" value="ECO:0007669"/>
    <property type="project" value="InterPro"/>
</dbReference>
<keyword evidence="5 6" id="KW-0472">Membrane</keyword>
<keyword evidence="9" id="KW-1185">Reference proteome</keyword>
<evidence type="ECO:0000256" key="5">
    <source>
        <dbReference type="ARBA" id="ARBA00023136"/>
    </source>
</evidence>
<dbReference type="PANTHER" id="PTHR34820">
    <property type="entry name" value="INNER MEMBRANE PROTEIN YEBZ"/>
    <property type="match status" value="1"/>
</dbReference>
<dbReference type="AlphaFoldDB" id="A0A7W3N4W8"/>